<evidence type="ECO:0000256" key="2">
    <source>
        <dbReference type="SAM" id="SignalP"/>
    </source>
</evidence>
<proteinExistence type="predicted"/>
<dbReference type="Proteomes" id="UP001374803">
    <property type="component" value="Chromosome"/>
</dbReference>
<dbReference type="InterPro" id="IPR002931">
    <property type="entry name" value="Transglutaminase-like"/>
</dbReference>
<feature type="chain" id="PRO_5046213389" evidence="2">
    <location>
        <begin position="23"/>
        <end position="555"/>
    </location>
</feature>
<dbReference type="RefSeq" id="WP_394835314.1">
    <property type="nucleotide sequence ID" value="NZ_CP089929.1"/>
</dbReference>
<evidence type="ECO:0000259" key="3">
    <source>
        <dbReference type="Pfam" id="PF01841"/>
    </source>
</evidence>
<dbReference type="Pfam" id="PF01841">
    <property type="entry name" value="Transglut_core"/>
    <property type="match status" value="1"/>
</dbReference>
<feature type="region of interest" description="Disordered" evidence="1">
    <location>
        <begin position="357"/>
        <end position="459"/>
    </location>
</feature>
<feature type="compositionally biased region" description="Basic and acidic residues" evidence="1">
    <location>
        <begin position="445"/>
        <end position="459"/>
    </location>
</feature>
<feature type="domain" description="Transglutaminase-like" evidence="3">
    <location>
        <begin position="266"/>
        <end position="351"/>
    </location>
</feature>
<feature type="compositionally biased region" description="Polar residues" evidence="1">
    <location>
        <begin position="74"/>
        <end position="83"/>
    </location>
</feature>
<organism evidence="4 5">
    <name type="scientific">Pendulispora rubella</name>
    <dbReference type="NCBI Taxonomy" id="2741070"/>
    <lineage>
        <taxon>Bacteria</taxon>
        <taxon>Pseudomonadati</taxon>
        <taxon>Myxococcota</taxon>
        <taxon>Myxococcia</taxon>
        <taxon>Myxococcales</taxon>
        <taxon>Sorangiineae</taxon>
        <taxon>Pendulisporaceae</taxon>
        <taxon>Pendulispora</taxon>
    </lineage>
</organism>
<evidence type="ECO:0000313" key="5">
    <source>
        <dbReference type="Proteomes" id="UP001374803"/>
    </source>
</evidence>
<keyword evidence="5" id="KW-1185">Reference proteome</keyword>
<sequence length="555" mass="58342">MRALRSIALLSLVLAITAPATATGPGPVLHVPIPADLQDDWSLGATGAGDLPAAVETRNGLVRSPDARKPPASSDATYENTQPEGAGPDHAVYTPDRNTRRPDVSHYDEPFRPATAPFKRLWAYDAVDESYQLYVQKARPEPLKSSGDSGALDVPEEHFFADIVLNARADTTVRIPSVAPGARVIRAHLAAGPRDLAFSLFHDGADNWFIAAAPGKARLVMEVSAPREAFGGEFGTPAWNDLPPVERLPEKVAAAARQVTAHIGVSRAMSPREVVRRLVSYHRSFVEADDPPREHNNVYLDLALSQKGVCRHRAFSFLITALSLGLPTRMVMNEAHAWVEIHDGKLWRRTDLGGAGRTVGDPIREGPAYDPPPDPFQWPSGATPGDSLAPTNATAPASGNPHSGSSSGSSTGNTGAGGGSSSSTNSSTGGARTSSSGPNAPASDPAHDLADEKKDDRPHSSVALAAANLDTRRGGPMRVSGNVRADGEACPNVVVDVVLREAGKSSGRGELRVGSLATDARGAFEGTLVVPSNIPVGDYDVVARTSGNMRCGRSP</sequence>
<evidence type="ECO:0000256" key="1">
    <source>
        <dbReference type="SAM" id="MobiDB-lite"/>
    </source>
</evidence>
<dbReference type="InterPro" id="IPR038765">
    <property type="entry name" value="Papain-like_cys_pep_sf"/>
</dbReference>
<gene>
    <name evidence="4" type="ORF">LVJ94_00115</name>
</gene>
<feature type="signal peptide" evidence="2">
    <location>
        <begin position="1"/>
        <end position="22"/>
    </location>
</feature>
<dbReference type="SUPFAM" id="SSF54001">
    <property type="entry name" value="Cysteine proteinases"/>
    <property type="match status" value="1"/>
</dbReference>
<feature type="region of interest" description="Disordered" evidence="1">
    <location>
        <begin position="60"/>
        <end position="94"/>
    </location>
</feature>
<protein>
    <submittedName>
        <fullName evidence="4">Transglutaminase-like domain-containing protein</fullName>
    </submittedName>
</protein>
<feature type="compositionally biased region" description="Low complexity" evidence="1">
    <location>
        <begin position="421"/>
        <end position="438"/>
    </location>
</feature>
<dbReference type="EMBL" id="CP089983">
    <property type="protein sequence ID" value="WXB05668.1"/>
    <property type="molecule type" value="Genomic_DNA"/>
</dbReference>
<keyword evidence="2" id="KW-0732">Signal</keyword>
<evidence type="ECO:0000313" key="4">
    <source>
        <dbReference type="EMBL" id="WXB05668.1"/>
    </source>
</evidence>
<reference evidence="4" key="1">
    <citation type="submission" date="2021-12" db="EMBL/GenBank/DDBJ databases">
        <title>Discovery of the Pendulisporaceae a myxobacterial family with distinct sporulation behavior and unique specialized metabolism.</title>
        <authorList>
            <person name="Garcia R."/>
            <person name="Popoff A."/>
            <person name="Bader C.D."/>
            <person name="Loehr J."/>
            <person name="Walesch S."/>
            <person name="Walt C."/>
            <person name="Boldt J."/>
            <person name="Bunk B."/>
            <person name="Haeckl F.J.F.P.J."/>
            <person name="Gunesch A.P."/>
            <person name="Birkelbach J."/>
            <person name="Nuebel U."/>
            <person name="Pietschmann T."/>
            <person name="Bach T."/>
            <person name="Mueller R."/>
        </authorList>
    </citation>
    <scope>NUCLEOTIDE SEQUENCE</scope>
    <source>
        <strain evidence="4">MSr11367</strain>
    </source>
</reference>
<accession>A0ABZ2L6V0</accession>
<name>A0ABZ2L6V0_9BACT</name>
<dbReference type="Gene3D" id="3.10.620.30">
    <property type="match status" value="1"/>
</dbReference>
<feature type="compositionally biased region" description="Low complexity" evidence="1">
    <location>
        <begin position="396"/>
        <end position="413"/>
    </location>
</feature>